<evidence type="ECO:0000313" key="2">
    <source>
        <dbReference type="Proteomes" id="UP000095751"/>
    </source>
</evidence>
<accession>A0A1E7FAZ3</accession>
<dbReference type="InParanoid" id="A0A1E7FAZ3"/>
<dbReference type="AlphaFoldDB" id="A0A1E7FAZ3"/>
<sequence>MLKFFTVFVVCIAALFGYVYKNNPLLFGRQSGVESKSHDSYTVFDHYAYLDDELFSLSNSIGKDLSSYRNHCLRVLSFTKFFLHDSTVKKFPNAMDVAATAIAYHRVGLWTDKNLNYLQSSKEQLETALGSSVPSEEINIMREIILQQHKVTDYTNINMSPEENDLINAVRKASWADTTMGLIRFDLPAPLLEAAYNQVQGMDFHKKIFEMTNTLSPNIISGIMNLVQVLKW</sequence>
<reference evidence="1 2" key="1">
    <citation type="submission" date="2016-09" db="EMBL/GenBank/DDBJ databases">
        <title>Extensive genetic diversity and differential bi-allelic expression allows diatom success in the polar Southern Ocean.</title>
        <authorList>
            <consortium name="DOE Joint Genome Institute"/>
            <person name="Mock T."/>
            <person name="Otillar R.P."/>
            <person name="Strauss J."/>
            <person name="Dupont C."/>
            <person name="Frickenhaus S."/>
            <person name="Maumus F."/>
            <person name="Mcmullan M."/>
            <person name="Sanges R."/>
            <person name="Schmutz J."/>
            <person name="Toseland A."/>
            <person name="Valas R."/>
            <person name="Veluchamy A."/>
            <person name="Ward B.J."/>
            <person name="Allen A."/>
            <person name="Barry K."/>
            <person name="Falciatore A."/>
            <person name="Ferrante M."/>
            <person name="Fortunato A.E."/>
            <person name="Gloeckner G."/>
            <person name="Gruber A."/>
            <person name="Hipkin R."/>
            <person name="Janech M."/>
            <person name="Kroth P."/>
            <person name="Leese F."/>
            <person name="Lindquist E."/>
            <person name="Lyon B.R."/>
            <person name="Martin J."/>
            <person name="Mayer C."/>
            <person name="Parker M."/>
            <person name="Quesneville H."/>
            <person name="Raymond J."/>
            <person name="Uhlig C."/>
            <person name="Valentin K.U."/>
            <person name="Worden A.Z."/>
            <person name="Armbrust E.V."/>
            <person name="Bowler C."/>
            <person name="Green B."/>
            <person name="Moulton V."/>
            <person name="Van Oosterhout C."/>
            <person name="Grigoriev I."/>
        </authorList>
    </citation>
    <scope>NUCLEOTIDE SEQUENCE [LARGE SCALE GENOMIC DNA]</scope>
    <source>
        <strain evidence="1 2">CCMP1102</strain>
    </source>
</reference>
<proteinExistence type="predicted"/>
<dbReference type="EMBL" id="KV784359">
    <property type="protein sequence ID" value="OEU15319.1"/>
    <property type="molecule type" value="Genomic_DNA"/>
</dbReference>
<dbReference type="KEGG" id="fcy:FRACYDRAFT_186457"/>
<dbReference type="OrthoDB" id="185375at2759"/>
<evidence type="ECO:0000313" key="1">
    <source>
        <dbReference type="EMBL" id="OEU15319.1"/>
    </source>
</evidence>
<gene>
    <name evidence="1" type="ORF">FRACYDRAFT_186457</name>
</gene>
<keyword evidence="2" id="KW-1185">Reference proteome</keyword>
<organism evidence="1 2">
    <name type="scientific">Fragilariopsis cylindrus CCMP1102</name>
    <dbReference type="NCBI Taxonomy" id="635003"/>
    <lineage>
        <taxon>Eukaryota</taxon>
        <taxon>Sar</taxon>
        <taxon>Stramenopiles</taxon>
        <taxon>Ochrophyta</taxon>
        <taxon>Bacillariophyta</taxon>
        <taxon>Bacillariophyceae</taxon>
        <taxon>Bacillariophycidae</taxon>
        <taxon>Bacillariales</taxon>
        <taxon>Bacillariaceae</taxon>
        <taxon>Fragilariopsis</taxon>
    </lineage>
</organism>
<protein>
    <submittedName>
        <fullName evidence="1">Uncharacterized protein</fullName>
    </submittedName>
</protein>
<name>A0A1E7FAZ3_9STRA</name>
<dbReference type="Proteomes" id="UP000095751">
    <property type="component" value="Unassembled WGS sequence"/>
</dbReference>